<proteinExistence type="predicted"/>
<evidence type="ECO:0008006" key="3">
    <source>
        <dbReference type="Google" id="ProtNLM"/>
    </source>
</evidence>
<evidence type="ECO:0000313" key="2">
    <source>
        <dbReference type="Proteomes" id="UP001144347"/>
    </source>
</evidence>
<evidence type="ECO:0000313" key="1">
    <source>
        <dbReference type="EMBL" id="MCZ4244940.1"/>
    </source>
</evidence>
<protein>
    <recommendedName>
        <fullName evidence="3">VRR-NUC domain-containing protein</fullName>
    </recommendedName>
</protein>
<dbReference type="InterPro" id="IPR011856">
    <property type="entry name" value="tRNA_endonuc-like_dom_sf"/>
</dbReference>
<dbReference type="EMBL" id="JAPWGM010000004">
    <property type="protein sequence ID" value="MCZ4244940.1"/>
    <property type="molecule type" value="Genomic_DNA"/>
</dbReference>
<dbReference type="RefSeq" id="WP_269427993.1">
    <property type="nucleotide sequence ID" value="NZ_JAPWGM010000004.1"/>
</dbReference>
<accession>A0ABT4LAK2</accession>
<keyword evidence="2" id="KW-1185">Reference proteome</keyword>
<gene>
    <name evidence="1" type="ORF">O0955_13085</name>
</gene>
<sequence length="115" mass="13215">MEFRDQSEVAIQSKAYVNLWNNRPDLRGRVFAINNNSQNSIKGALNKSMGVLPGVADMAFIRSNGAILWIEWKTQLGSQSKQQKEWEHTITQLGHEYVIVRSEDEFLSVIDKYND</sequence>
<organism evidence="1 2">
    <name type="scientific">Pedobacter punctiformis</name>
    <dbReference type="NCBI Taxonomy" id="3004097"/>
    <lineage>
        <taxon>Bacteria</taxon>
        <taxon>Pseudomonadati</taxon>
        <taxon>Bacteroidota</taxon>
        <taxon>Sphingobacteriia</taxon>
        <taxon>Sphingobacteriales</taxon>
        <taxon>Sphingobacteriaceae</taxon>
        <taxon>Pedobacter</taxon>
    </lineage>
</organism>
<reference evidence="1" key="1">
    <citation type="submission" date="2022-12" db="EMBL/GenBank/DDBJ databases">
        <title>Genome sequence of HCMS5-2.</title>
        <authorList>
            <person name="Woo H."/>
        </authorList>
    </citation>
    <scope>NUCLEOTIDE SEQUENCE</scope>
    <source>
        <strain evidence="1">HCMS5-2</strain>
    </source>
</reference>
<comment type="caution">
    <text evidence="1">The sequence shown here is derived from an EMBL/GenBank/DDBJ whole genome shotgun (WGS) entry which is preliminary data.</text>
</comment>
<dbReference type="Gene3D" id="3.40.1350.10">
    <property type="match status" value="1"/>
</dbReference>
<name>A0ABT4LAK2_9SPHI</name>
<dbReference type="Proteomes" id="UP001144347">
    <property type="component" value="Unassembled WGS sequence"/>
</dbReference>